<evidence type="ECO:0008006" key="11">
    <source>
        <dbReference type="Google" id="ProtNLM"/>
    </source>
</evidence>
<protein>
    <recommendedName>
        <fullName evidence="11">ATP-NAD kinase</fullName>
    </recommendedName>
</protein>
<dbReference type="STRING" id="747525.W4JN32"/>
<organism evidence="9 10">
    <name type="scientific">Heterobasidion irregulare (strain TC 32-1)</name>
    <dbReference type="NCBI Taxonomy" id="747525"/>
    <lineage>
        <taxon>Eukaryota</taxon>
        <taxon>Fungi</taxon>
        <taxon>Dikarya</taxon>
        <taxon>Basidiomycota</taxon>
        <taxon>Agaricomycotina</taxon>
        <taxon>Agaricomycetes</taxon>
        <taxon>Russulales</taxon>
        <taxon>Bondarzewiaceae</taxon>
        <taxon>Heterobasidion</taxon>
        <taxon>Heterobasidion annosum species complex</taxon>
    </lineage>
</organism>
<dbReference type="Pfam" id="PF20143">
    <property type="entry name" value="NAD_kinase_C"/>
    <property type="match status" value="1"/>
</dbReference>
<name>W4JN32_HETIT</name>
<sequence length="416" mass="44758">MLALLAPSLRIHPHPLLRALPSPATAARRHCCRQRRAPYHTPTSPFSPASSFAAANRADAAQSRRSIHTSVLPPPAPVPEPLSLHSSSSSSSTSPKTVLIVNKLRTRPVLDAIDAFLRHIRARYPEVRVFHENRQDIPQDVELWQPGEDAEKIDLVITLGGDGTILHASSLFKVGAVPPVLSFSMGTLGFLLPFHVDDFANALESVFQGTATVLYRMRLSCSFYDKEGKKIGDDGQDWQVMNEVALHRGSSPHLNTIDAFVDGQHLTESVSDGLIVSTPTGSTAYSLSAGGPIVHPSLSALVLTPICPRSLSFRPLVFPASSAITLRIGGRSRAAAGVSMDGQVSRVLSAGESVTVRASPHPIPCINRSSIAEPSEDAVHGADGAGKEDDWVRDINNLLQYNATFRSKALLRHSRG</sequence>
<accession>W4JN32</accession>
<dbReference type="GO" id="GO:0006741">
    <property type="term" value="P:NADP+ biosynthetic process"/>
    <property type="evidence" value="ECO:0007669"/>
    <property type="project" value="InterPro"/>
</dbReference>
<feature type="region of interest" description="Disordered" evidence="8">
    <location>
        <begin position="36"/>
        <end position="96"/>
    </location>
</feature>
<dbReference type="GeneID" id="20666703"/>
<dbReference type="Gene3D" id="3.40.50.10330">
    <property type="entry name" value="Probable inorganic polyphosphate/atp-NAD kinase, domain 1"/>
    <property type="match status" value="1"/>
</dbReference>
<dbReference type="KEGG" id="hir:HETIRDRAFT_120488"/>
<dbReference type="EMBL" id="KI925467">
    <property type="protein sequence ID" value="ETW74972.1"/>
    <property type="molecule type" value="Genomic_DNA"/>
</dbReference>
<evidence type="ECO:0000256" key="3">
    <source>
        <dbReference type="ARBA" id="ARBA00022741"/>
    </source>
</evidence>
<evidence type="ECO:0000256" key="8">
    <source>
        <dbReference type="SAM" id="MobiDB-lite"/>
    </source>
</evidence>
<gene>
    <name evidence="9" type="ORF">HETIRDRAFT_120488</name>
</gene>
<dbReference type="SUPFAM" id="SSF111331">
    <property type="entry name" value="NAD kinase/diacylglycerol kinase-like"/>
    <property type="match status" value="1"/>
</dbReference>
<dbReference type="RefSeq" id="XP_009553429.1">
    <property type="nucleotide sequence ID" value="XM_009555134.1"/>
</dbReference>
<keyword evidence="4" id="KW-0418">Kinase</keyword>
<dbReference type="PANTHER" id="PTHR20275">
    <property type="entry name" value="NAD KINASE"/>
    <property type="match status" value="1"/>
</dbReference>
<dbReference type="GO" id="GO:0005524">
    <property type="term" value="F:ATP binding"/>
    <property type="evidence" value="ECO:0007669"/>
    <property type="project" value="UniProtKB-KW"/>
</dbReference>
<evidence type="ECO:0000256" key="7">
    <source>
        <dbReference type="ARBA" id="ARBA00023027"/>
    </source>
</evidence>
<evidence type="ECO:0000256" key="2">
    <source>
        <dbReference type="ARBA" id="ARBA00022679"/>
    </source>
</evidence>
<dbReference type="OrthoDB" id="24581at2759"/>
<keyword evidence="7" id="KW-0520">NAD</keyword>
<dbReference type="InterPro" id="IPR017438">
    <property type="entry name" value="ATP-NAD_kinase_N"/>
</dbReference>
<dbReference type="InterPro" id="IPR016064">
    <property type="entry name" value="NAD/diacylglycerol_kinase_sf"/>
</dbReference>
<keyword evidence="5" id="KW-0067">ATP-binding</keyword>
<dbReference type="InterPro" id="IPR002504">
    <property type="entry name" value="NADK"/>
</dbReference>
<dbReference type="FunFam" id="2.60.200.30:FF:000009">
    <property type="entry name" value="Poly(P)/ATP NAD kinase"/>
    <property type="match status" value="1"/>
</dbReference>
<evidence type="ECO:0000256" key="1">
    <source>
        <dbReference type="ARBA" id="ARBA00010995"/>
    </source>
</evidence>
<dbReference type="HAMAP" id="MF_00361">
    <property type="entry name" value="NAD_kinase"/>
    <property type="match status" value="1"/>
</dbReference>
<dbReference type="eggNOG" id="KOG2178">
    <property type="taxonomic scope" value="Eukaryota"/>
</dbReference>
<dbReference type="FunCoup" id="W4JN32">
    <property type="interactions" value="4"/>
</dbReference>
<feature type="compositionally biased region" description="Low complexity" evidence="8">
    <location>
        <begin position="81"/>
        <end position="94"/>
    </location>
</feature>
<keyword evidence="6" id="KW-0521">NADP</keyword>
<dbReference type="InterPro" id="IPR017437">
    <property type="entry name" value="ATP-NAD_kinase_PpnK-typ_C"/>
</dbReference>
<dbReference type="InParanoid" id="W4JN32"/>
<proteinExistence type="inferred from homology"/>
<dbReference type="GO" id="GO:0019674">
    <property type="term" value="P:NAD+ metabolic process"/>
    <property type="evidence" value="ECO:0007669"/>
    <property type="project" value="InterPro"/>
</dbReference>
<comment type="similarity">
    <text evidence="1">Belongs to the NAD kinase family.</text>
</comment>
<dbReference type="PANTHER" id="PTHR20275:SF26">
    <property type="entry name" value="NADH KINASE POS5, MITOCHONDRIAL"/>
    <property type="match status" value="1"/>
</dbReference>
<feature type="compositionally biased region" description="Low complexity" evidence="8">
    <location>
        <begin position="44"/>
        <end position="64"/>
    </location>
</feature>
<dbReference type="Gene3D" id="2.60.200.30">
    <property type="entry name" value="Probable inorganic polyphosphate/atp-NAD kinase, domain 2"/>
    <property type="match status" value="1"/>
</dbReference>
<evidence type="ECO:0000256" key="6">
    <source>
        <dbReference type="ARBA" id="ARBA00022857"/>
    </source>
</evidence>
<dbReference type="Proteomes" id="UP000030671">
    <property type="component" value="Unassembled WGS sequence"/>
</dbReference>
<keyword evidence="10" id="KW-1185">Reference proteome</keyword>
<evidence type="ECO:0000313" key="9">
    <source>
        <dbReference type="EMBL" id="ETW74972.1"/>
    </source>
</evidence>
<reference evidence="9 10" key="1">
    <citation type="journal article" date="2012" name="New Phytol.">
        <title>Insight into trade-off between wood decay and parasitism from the genome of a fungal forest pathogen.</title>
        <authorList>
            <person name="Olson A."/>
            <person name="Aerts A."/>
            <person name="Asiegbu F."/>
            <person name="Belbahri L."/>
            <person name="Bouzid O."/>
            <person name="Broberg A."/>
            <person name="Canback B."/>
            <person name="Coutinho P.M."/>
            <person name="Cullen D."/>
            <person name="Dalman K."/>
            <person name="Deflorio G."/>
            <person name="van Diepen L.T."/>
            <person name="Dunand C."/>
            <person name="Duplessis S."/>
            <person name="Durling M."/>
            <person name="Gonthier P."/>
            <person name="Grimwood J."/>
            <person name="Fossdal C.G."/>
            <person name="Hansson D."/>
            <person name="Henrissat B."/>
            <person name="Hietala A."/>
            <person name="Himmelstrand K."/>
            <person name="Hoffmeister D."/>
            <person name="Hogberg N."/>
            <person name="James T.Y."/>
            <person name="Karlsson M."/>
            <person name="Kohler A."/>
            <person name="Kues U."/>
            <person name="Lee Y.H."/>
            <person name="Lin Y.C."/>
            <person name="Lind M."/>
            <person name="Lindquist E."/>
            <person name="Lombard V."/>
            <person name="Lucas S."/>
            <person name="Lunden K."/>
            <person name="Morin E."/>
            <person name="Murat C."/>
            <person name="Park J."/>
            <person name="Raffaello T."/>
            <person name="Rouze P."/>
            <person name="Salamov A."/>
            <person name="Schmutz J."/>
            <person name="Solheim H."/>
            <person name="Stahlberg J."/>
            <person name="Velez H."/>
            <person name="de Vries R.P."/>
            <person name="Wiebenga A."/>
            <person name="Woodward S."/>
            <person name="Yakovlev I."/>
            <person name="Garbelotto M."/>
            <person name="Martin F."/>
            <person name="Grigoriev I.V."/>
            <person name="Stenlid J."/>
        </authorList>
    </citation>
    <scope>NUCLEOTIDE SEQUENCE [LARGE SCALE GENOMIC DNA]</scope>
    <source>
        <strain evidence="9 10">TC 32-1</strain>
    </source>
</reference>
<dbReference type="GO" id="GO:0003951">
    <property type="term" value="F:NAD+ kinase activity"/>
    <property type="evidence" value="ECO:0007669"/>
    <property type="project" value="InterPro"/>
</dbReference>
<keyword evidence="3" id="KW-0547">Nucleotide-binding</keyword>
<evidence type="ECO:0000313" key="10">
    <source>
        <dbReference type="Proteomes" id="UP000030671"/>
    </source>
</evidence>
<evidence type="ECO:0000256" key="5">
    <source>
        <dbReference type="ARBA" id="ARBA00022840"/>
    </source>
</evidence>
<keyword evidence="2" id="KW-0808">Transferase</keyword>
<dbReference type="AlphaFoldDB" id="W4JN32"/>
<evidence type="ECO:0000256" key="4">
    <source>
        <dbReference type="ARBA" id="ARBA00022777"/>
    </source>
</evidence>
<dbReference type="HOGENOM" id="CLU_008831_10_2_1"/>
<dbReference type="Pfam" id="PF01513">
    <property type="entry name" value="NAD_kinase"/>
    <property type="match status" value="1"/>
</dbReference>